<dbReference type="HOGENOM" id="CLU_179850_0_0_6"/>
<reference evidence="2 3" key="1">
    <citation type="journal article" date="2012" name="BMC Genomics">
        <title>Comparative genomics of bacteria in the genus Providencia isolated from wild Drosophila melanogaster.</title>
        <authorList>
            <person name="Galac M.R."/>
            <person name="Lazzaro B.P."/>
        </authorList>
    </citation>
    <scope>NUCLEOTIDE SEQUENCE [LARGE SCALE GENOMIC DNA]</scope>
    <source>
        <strain evidence="2 3">DSM 19968</strain>
    </source>
</reference>
<comment type="caution">
    <text evidence="2">The sequence shown here is derived from an EMBL/GenBank/DDBJ whole genome shotgun (WGS) entry which is preliminary data.</text>
</comment>
<proteinExistence type="predicted"/>
<keyword evidence="1" id="KW-0472">Membrane</keyword>
<gene>
    <name evidence="2" type="ORF">OOA_10373</name>
</gene>
<keyword evidence="1" id="KW-0812">Transmembrane</keyword>
<feature type="transmembrane region" description="Helical" evidence="1">
    <location>
        <begin position="12"/>
        <end position="33"/>
    </location>
</feature>
<keyword evidence="3" id="KW-1185">Reference proteome</keyword>
<dbReference type="OrthoDB" id="5588755at2"/>
<dbReference type="EMBL" id="AKKL01000026">
    <property type="protein sequence ID" value="EKT61700.1"/>
    <property type="molecule type" value="Genomic_DNA"/>
</dbReference>
<dbReference type="Pfam" id="PF10725">
    <property type="entry name" value="DUF2517"/>
    <property type="match status" value="1"/>
</dbReference>
<organism evidence="2 3">
    <name type="scientific">Providencia burhodogranariea DSM 19968</name>
    <dbReference type="NCBI Taxonomy" id="1141662"/>
    <lineage>
        <taxon>Bacteria</taxon>
        <taxon>Pseudomonadati</taxon>
        <taxon>Pseudomonadota</taxon>
        <taxon>Gammaproteobacteria</taxon>
        <taxon>Enterobacterales</taxon>
        <taxon>Morganellaceae</taxon>
        <taxon>Providencia</taxon>
    </lineage>
</organism>
<dbReference type="Proteomes" id="UP000009336">
    <property type="component" value="Unassembled WGS sequence"/>
</dbReference>
<dbReference type="InterPro" id="IPR019663">
    <property type="entry name" value="YbfA"/>
</dbReference>
<evidence type="ECO:0000256" key="1">
    <source>
        <dbReference type="SAM" id="Phobius"/>
    </source>
</evidence>
<evidence type="ECO:0000313" key="2">
    <source>
        <dbReference type="EMBL" id="EKT61700.1"/>
    </source>
</evidence>
<dbReference type="PATRIC" id="fig|1141662.3.peg.2109"/>
<dbReference type="eggNOG" id="ENOG50331J8">
    <property type="taxonomic scope" value="Bacteria"/>
</dbReference>
<evidence type="ECO:0000313" key="3">
    <source>
        <dbReference type="Proteomes" id="UP000009336"/>
    </source>
</evidence>
<dbReference type="RefSeq" id="WP_008912086.1">
    <property type="nucleotide sequence ID" value="NZ_KB233222.1"/>
</dbReference>
<dbReference type="AlphaFoldDB" id="K8WZQ3"/>
<dbReference type="STRING" id="1141662.OOA_10373"/>
<name>K8WZQ3_9GAMM</name>
<accession>K8WZQ3</accession>
<keyword evidence="1" id="KW-1133">Transmembrane helix</keyword>
<sequence>MSTYREYSRNQVILRRTAALSAGILAFPVMVFHPQRAKFYSYLYKVWAKTSDKPVWLERSEMAMDIHSK</sequence>
<protein>
    <submittedName>
        <fullName evidence="2">Uncharacterized protein</fullName>
    </submittedName>
</protein>